<evidence type="ECO:0000259" key="10">
    <source>
        <dbReference type="Pfam" id="PF13614"/>
    </source>
</evidence>
<evidence type="ECO:0000256" key="7">
    <source>
        <dbReference type="ARBA" id="ARBA00023137"/>
    </source>
</evidence>
<dbReference type="InterPro" id="IPR027417">
    <property type="entry name" value="P-loop_NTPase"/>
</dbReference>
<proteinExistence type="inferred from homology"/>
<dbReference type="GO" id="GO:0005524">
    <property type="term" value="F:ATP binding"/>
    <property type="evidence" value="ECO:0007669"/>
    <property type="project" value="UniProtKB-KW"/>
</dbReference>
<keyword evidence="5 11" id="KW-0418">Kinase</keyword>
<dbReference type="EC" id="2.7.10.2" evidence="2"/>
<keyword evidence="7" id="KW-0829">Tyrosine-protein kinase</keyword>
<comment type="caution">
    <text evidence="11">The sequence shown here is derived from an EMBL/GenBank/DDBJ whole genome shotgun (WGS) entry which is preliminary data.</text>
</comment>
<keyword evidence="6" id="KW-0067">ATP-binding</keyword>
<organism evidence="11 12">
    <name type="scientific">Bianquea renquensis</name>
    <dbReference type="NCBI Taxonomy" id="2763661"/>
    <lineage>
        <taxon>Bacteria</taxon>
        <taxon>Bacillati</taxon>
        <taxon>Bacillota</taxon>
        <taxon>Clostridia</taxon>
        <taxon>Eubacteriales</taxon>
        <taxon>Bianqueaceae</taxon>
        <taxon>Bianquea</taxon>
    </lineage>
</organism>
<evidence type="ECO:0000313" key="12">
    <source>
        <dbReference type="Proteomes" id="UP000657006"/>
    </source>
</evidence>
<evidence type="ECO:0000313" key="11">
    <source>
        <dbReference type="EMBL" id="MBC8542906.1"/>
    </source>
</evidence>
<dbReference type="Gene3D" id="3.40.50.300">
    <property type="entry name" value="P-loop containing nucleotide triphosphate hydrolases"/>
    <property type="match status" value="1"/>
</dbReference>
<evidence type="ECO:0000256" key="6">
    <source>
        <dbReference type="ARBA" id="ARBA00022840"/>
    </source>
</evidence>
<dbReference type="InterPro" id="IPR050445">
    <property type="entry name" value="Bact_polysacc_biosynth/exp"/>
</dbReference>
<evidence type="ECO:0000256" key="4">
    <source>
        <dbReference type="ARBA" id="ARBA00022741"/>
    </source>
</evidence>
<sequence length="248" mass="27682">MGLNRSNHKKKQKAKTRPNRGMMLSDKTDFGVVEGYKAARTNLMFLGGGEKCPVIAFTSSIPGEGKTTTCINMAITFAQAGFKTLLIDADMRKIQLYHYFSVPAKPGLSEVLAGLEDVLPIHDTPYENLKLMTGGTIPPNPAELLMSKKMDEMLETLRVDYDYIFIDTPPVLAVTDAAALAPKVTGLVMMSRQDYTKTEDIRLALEDLNRVGAKVVGILFNGFNAEAHSYKYKGDYHYRYYESYEAKR</sequence>
<dbReference type="Proteomes" id="UP000657006">
    <property type="component" value="Unassembled WGS sequence"/>
</dbReference>
<dbReference type="InterPro" id="IPR025669">
    <property type="entry name" value="AAA_dom"/>
</dbReference>
<dbReference type="RefSeq" id="WP_177713588.1">
    <property type="nucleotide sequence ID" value="NZ_JACRSQ010000005.1"/>
</dbReference>
<dbReference type="Pfam" id="PF13614">
    <property type="entry name" value="AAA_31"/>
    <property type="match status" value="1"/>
</dbReference>
<evidence type="ECO:0000256" key="8">
    <source>
        <dbReference type="ARBA" id="ARBA00051245"/>
    </source>
</evidence>
<comment type="catalytic activity">
    <reaction evidence="8">
        <text>L-tyrosyl-[protein] + ATP = O-phospho-L-tyrosyl-[protein] + ADP + H(+)</text>
        <dbReference type="Rhea" id="RHEA:10596"/>
        <dbReference type="Rhea" id="RHEA-COMP:10136"/>
        <dbReference type="Rhea" id="RHEA-COMP:20101"/>
        <dbReference type="ChEBI" id="CHEBI:15378"/>
        <dbReference type="ChEBI" id="CHEBI:30616"/>
        <dbReference type="ChEBI" id="CHEBI:46858"/>
        <dbReference type="ChEBI" id="CHEBI:61978"/>
        <dbReference type="ChEBI" id="CHEBI:456216"/>
        <dbReference type="EC" id="2.7.10.2"/>
    </reaction>
</comment>
<dbReference type="SUPFAM" id="SSF52540">
    <property type="entry name" value="P-loop containing nucleoside triphosphate hydrolases"/>
    <property type="match status" value="1"/>
</dbReference>
<evidence type="ECO:0000256" key="5">
    <source>
        <dbReference type="ARBA" id="ARBA00022777"/>
    </source>
</evidence>
<feature type="domain" description="AAA" evidence="10">
    <location>
        <begin position="54"/>
        <end position="195"/>
    </location>
</feature>
<dbReference type="PANTHER" id="PTHR32309">
    <property type="entry name" value="TYROSINE-PROTEIN KINASE"/>
    <property type="match status" value="1"/>
</dbReference>
<dbReference type="NCBIfam" id="TIGR01007">
    <property type="entry name" value="eps_fam"/>
    <property type="match status" value="1"/>
</dbReference>
<dbReference type="InterPro" id="IPR005702">
    <property type="entry name" value="Wzc-like_C"/>
</dbReference>
<keyword evidence="12" id="KW-1185">Reference proteome</keyword>
<evidence type="ECO:0000256" key="3">
    <source>
        <dbReference type="ARBA" id="ARBA00022679"/>
    </source>
</evidence>
<dbReference type="PANTHER" id="PTHR32309:SF13">
    <property type="entry name" value="FERRIC ENTEROBACTIN TRANSPORT PROTEIN FEPE"/>
    <property type="match status" value="1"/>
</dbReference>
<dbReference type="CDD" id="cd05387">
    <property type="entry name" value="BY-kinase"/>
    <property type="match status" value="1"/>
</dbReference>
<name>A0A926DRV9_9FIRM</name>
<dbReference type="AlphaFoldDB" id="A0A926DRV9"/>
<dbReference type="GO" id="GO:0004715">
    <property type="term" value="F:non-membrane spanning protein tyrosine kinase activity"/>
    <property type="evidence" value="ECO:0007669"/>
    <property type="project" value="UniProtKB-EC"/>
</dbReference>
<dbReference type="EMBL" id="JACRSQ010000005">
    <property type="protein sequence ID" value="MBC8542906.1"/>
    <property type="molecule type" value="Genomic_DNA"/>
</dbReference>
<feature type="region of interest" description="Disordered" evidence="9">
    <location>
        <begin position="1"/>
        <end position="22"/>
    </location>
</feature>
<evidence type="ECO:0000256" key="9">
    <source>
        <dbReference type="SAM" id="MobiDB-lite"/>
    </source>
</evidence>
<keyword evidence="3" id="KW-0808">Transferase</keyword>
<accession>A0A926DRV9</accession>
<gene>
    <name evidence="11" type="ORF">H8730_05040</name>
</gene>
<evidence type="ECO:0000256" key="2">
    <source>
        <dbReference type="ARBA" id="ARBA00011903"/>
    </source>
</evidence>
<dbReference type="GO" id="GO:0005886">
    <property type="term" value="C:plasma membrane"/>
    <property type="evidence" value="ECO:0007669"/>
    <property type="project" value="TreeGrafter"/>
</dbReference>
<evidence type="ECO:0000256" key="1">
    <source>
        <dbReference type="ARBA" id="ARBA00007316"/>
    </source>
</evidence>
<comment type="similarity">
    <text evidence="1">Belongs to the CpsD/CapB family.</text>
</comment>
<reference evidence="11" key="1">
    <citation type="submission" date="2020-08" db="EMBL/GenBank/DDBJ databases">
        <title>Genome public.</title>
        <authorList>
            <person name="Liu C."/>
            <person name="Sun Q."/>
        </authorList>
    </citation>
    <scope>NUCLEOTIDE SEQUENCE</scope>
    <source>
        <strain evidence="11">NSJ-32</strain>
    </source>
</reference>
<keyword evidence="4" id="KW-0547">Nucleotide-binding</keyword>
<protein>
    <recommendedName>
        <fullName evidence="2">non-specific protein-tyrosine kinase</fullName>
        <ecNumber evidence="2">2.7.10.2</ecNumber>
    </recommendedName>
</protein>
<feature type="compositionally biased region" description="Basic residues" evidence="9">
    <location>
        <begin position="1"/>
        <end position="18"/>
    </location>
</feature>